<feature type="compositionally biased region" description="Gly residues" evidence="4">
    <location>
        <begin position="949"/>
        <end position="958"/>
    </location>
</feature>
<keyword evidence="2" id="KW-0677">Repeat</keyword>
<keyword evidence="1 3" id="KW-0853">WD repeat</keyword>
<feature type="repeat" description="WD" evidence="3">
    <location>
        <begin position="598"/>
        <end position="639"/>
    </location>
</feature>
<comment type="caution">
    <text evidence="5">The sequence shown here is derived from an EMBL/GenBank/DDBJ whole genome shotgun (WGS) entry which is preliminary data.</text>
</comment>
<feature type="region of interest" description="Disordered" evidence="4">
    <location>
        <begin position="407"/>
        <end position="460"/>
    </location>
</feature>
<dbReference type="InterPro" id="IPR040324">
    <property type="entry name" value="WDR44/Dgr2"/>
</dbReference>
<dbReference type="Proteomes" id="UP001153076">
    <property type="component" value="Unassembled WGS sequence"/>
</dbReference>
<feature type="compositionally biased region" description="Basic and acidic residues" evidence="4">
    <location>
        <begin position="275"/>
        <end position="286"/>
    </location>
</feature>
<feature type="compositionally biased region" description="Low complexity" evidence="4">
    <location>
        <begin position="448"/>
        <end position="460"/>
    </location>
</feature>
<feature type="compositionally biased region" description="Acidic residues" evidence="4">
    <location>
        <begin position="895"/>
        <end position="909"/>
    </location>
</feature>
<feature type="compositionally biased region" description="Basic residues" evidence="4">
    <location>
        <begin position="287"/>
        <end position="300"/>
    </location>
</feature>
<dbReference type="PROSITE" id="PS00678">
    <property type="entry name" value="WD_REPEATS_1"/>
    <property type="match status" value="2"/>
</dbReference>
<dbReference type="OrthoDB" id="408728at2759"/>
<evidence type="ECO:0008006" key="7">
    <source>
        <dbReference type="Google" id="ProtNLM"/>
    </source>
</evidence>
<keyword evidence="6" id="KW-1185">Reference proteome</keyword>
<feature type="compositionally biased region" description="Low complexity" evidence="4">
    <location>
        <begin position="929"/>
        <end position="948"/>
    </location>
</feature>
<feature type="compositionally biased region" description="Polar residues" evidence="4">
    <location>
        <begin position="843"/>
        <end position="861"/>
    </location>
</feature>
<dbReference type="InterPro" id="IPR019775">
    <property type="entry name" value="WD40_repeat_CS"/>
</dbReference>
<dbReference type="InterPro" id="IPR036322">
    <property type="entry name" value="WD40_repeat_dom_sf"/>
</dbReference>
<evidence type="ECO:0000313" key="5">
    <source>
        <dbReference type="EMBL" id="KAJ8441398.1"/>
    </source>
</evidence>
<dbReference type="PANTHER" id="PTHR14221:SF41">
    <property type="entry name" value="TRANSDUCIN_WD40 REPEAT-LIKE SUPERFAMILY PROTEIN"/>
    <property type="match status" value="1"/>
</dbReference>
<dbReference type="InterPro" id="IPR001680">
    <property type="entry name" value="WD40_rpt"/>
</dbReference>
<dbReference type="InterPro" id="IPR020472">
    <property type="entry name" value="WD40_PAC1"/>
</dbReference>
<protein>
    <recommendedName>
        <fullName evidence="7">WD repeat-containing protein 44</fullName>
    </recommendedName>
</protein>
<evidence type="ECO:0000313" key="6">
    <source>
        <dbReference type="Proteomes" id="UP001153076"/>
    </source>
</evidence>
<accession>A0A9Q1KDK5</accession>
<feature type="region of interest" description="Disordered" evidence="4">
    <location>
        <begin position="834"/>
        <end position="960"/>
    </location>
</feature>
<evidence type="ECO:0000256" key="2">
    <source>
        <dbReference type="ARBA" id="ARBA00022737"/>
    </source>
</evidence>
<feature type="compositionally biased region" description="Basic and acidic residues" evidence="4">
    <location>
        <begin position="187"/>
        <end position="208"/>
    </location>
</feature>
<feature type="region of interest" description="Disordered" evidence="4">
    <location>
        <begin position="152"/>
        <end position="216"/>
    </location>
</feature>
<feature type="region of interest" description="Disordered" evidence="4">
    <location>
        <begin position="275"/>
        <end position="305"/>
    </location>
</feature>
<reference evidence="5" key="1">
    <citation type="submission" date="2022-04" db="EMBL/GenBank/DDBJ databases">
        <title>Carnegiea gigantea Genome sequencing and assembly v2.</title>
        <authorList>
            <person name="Copetti D."/>
            <person name="Sanderson M.J."/>
            <person name="Burquez A."/>
            <person name="Wojciechowski M.F."/>
        </authorList>
    </citation>
    <scope>NUCLEOTIDE SEQUENCE</scope>
    <source>
        <strain evidence="5">SGP5-SGP5p</strain>
        <tissue evidence="5">Aerial part</tissue>
    </source>
</reference>
<dbReference type="SUPFAM" id="SSF50978">
    <property type="entry name" value="WD40 repeat-like"/>
    <property type="match status" value="1"/>
</dbReference>
<evidence type="ECO:0000256" key="4">
    <source>
        <dbReference type="SAM" id="MobiDB-lite"/>
    </source>
</evidence>
<feature type="repeat" description="WD" evidence="3">
    <location>
        <begin position="639"/>
        <end position="674"/>
    </location>
</feature>
<evidence type="ECO:0000256" key="1">
    <source>
        <dbReference type="ARBA" id="ARBA00022574"/>
    </source>
</evidence>
<feature type="repeat" description="WD" evidence="3">
    <location>
        <begin position="785"/>
        <end position="815"/>
    </location>
</feature>
<feature type="region of interest" description="Disordered" evidence="4">
    <location>
        <begin position="543"/>
        <end position="573"/>
    </location>
</feature>
<name>A0A9Q1KDK5_9CARY</name>
<dbReference type="EMBL" id="JAKOGI010000167">
    <property type="protein sequence ID" value="KAJ8441398.1"/>
    <property type="molecule type" value="Genomic_DNA"/>
</dbReference>
<sequence length="995" mass="109260">MMQPKRTMTMNWDGLGEDDDDFFDSNNRISAVVPIDLIDGISSGSSDDEFDDPRMSFVDPRMSFADPRMSFADPRISFSDPRMSISDGAPRLSNVGAAMPAGAVAAAAIENYDLWMAAPTSINERRRKLLQGMGLNSSKELLRMRTLAMSTKYGNVSMKPRRSSVAPPLPPSSQSKTTTSSSSPSPTKKDEKTGDSEAHENKDEDQHPDSPSQDIDPFLLVRSRSDGDMHPFSVDTRRRKEELIGKVSKQRLTRTLSAIAPFARLCQFNYTVDTKGDSSNKGDCNKRQKRSKDRRSRKASASHTHSASGQLGAFFLIKNLDTGKEFIVKEFAEDGMWNRLSDVQTGKQLTMEEFEKSVGHSRLVKELMRREKVRRGDGSHGLERKTSVNAILSKSFRYSKRKSQSLIKNMSKKVAHSVTGSGSNSDGEKENQPTSTEQPPQKGGKSSGGNNSNSNNNSNANNEWVKVRAQGKNQKELTALRFCQAIQAHQGSIWTLKFNFDGRYLASAGEDKVIHVWEVQECEIASLGPPQEGGCTPVHPMLCPSPDRGDRPPLAPDLSMLEKKKKGKSASRRGSIMPDYVQLPETVFALSNDPICSFEGHLDDVLDLSWCASELLLLSSSMDKTVRLWDLEKKACLKLFAHNDYVTCIQFNPVSDDYFISGSLDAKVRIWSVSGRRVVDWTDLHEMVTATCYTPDGQGAAIGTHKGNCRMYNITDGKLSQTSQFDIPTKKKTTPKKITGFEFNADKPSEVLVTSADSRVRIYDGIDIIQKFRGFRNTNSQIAASFSPDGKYVISASEDSNVYLWKRQEQRNGKTKTTIETNSHEHFQCKDVSVAIPWPGGRKSSSTQFNNKNNKPPTTMGSPMRDDGNKNKKQLPPLPNNKKAGNATEKIDSNDYTDNENNGDGELDSDPSKLSRSASVGGSTRGGDSPSRSSNQSASPSRSPSRSVAGGGGGGGGDTTQATAWGLVIVTAGLGGEIRTYQNFGLPVKVGSNLF</sequence>
<dbReference type="PROSITE" id="PS50294">
    <property type="entry name" value="WD_REPEATS_REGION"/>
    <property type="match status" value="3"/>
</dbReference>
<evidence type="ECO:0000256" key="3">
    <source>
        <dbReference type="PROSITE-ProRule" id="PRU00221"/>
    </source>
</evidence>
<dbReference type="PROSITE" id="PS50082">
    <property type="entry name" value="WD_REPEATS_2"/>
    <property type="match status" value="4"/>
</dbReference>
<dbReference type="AlphaFoldDB" id="A0A9Q1KDK5"/>
<gene>
    <name evidence="5" type="ORF">Cgig2_002357</name>
</gene>
<dbReference type="SMART" id="SM00320">
    <property type="entry name" value="WD40"/>
    <property type="match status" value="6"/>
</dbReference>
<dbReference type="PANTHER" id="PTHR14221">
    <property type="entry name" value="WD REPEAT DOMAIN 44"/>
    <property type="match status" value="1"/>
</dbReference>
<feature type="compositionally biased region" description="Polar residues" evidence="4">
    <location>
        <begin position="912"/>
        <end position="922"/>
    </location>
</feature>
<dbReference type="PRINTS" id="PR00320">
    <property type="entry name" value="GPROTEINBRPT"/>
</dbReference>
<feature type="compositionally biased region" description="Low complexity" evidence="4">
    <location>
        <begin position="172"/>
        <end position="186"/>
    </location>
</feature>
<dbReference type="Gene3D" id="2.130.10.10">
    <property type="entry name" value="YVTN repeat-like/Quinoprotein amine dehydrogenase"/>
    <property type="match status" value="1"/>
</dbReference>
<proteinExistence type="predicted"/>
<dbReference type="Pfam" id="PF00400">
    <property type="entry name" value="WD40"/>
    <property type="match status" value="4"/>
</dbReference>
<feature type="repeat" description="WD" evidence="3">
    <location>
        <begin position="486"/>
        <end position="527"/>
    </location>
</feature>
<dbReference type="InterPro" id="IPR015943">
    <property type="entry name" value="WD40/YVTN_repeat-like_dom_sf"/>
</dbReference>
<organism evidence="5 6">
    <name type="scientific">Carnegiea gigantea</name>
    <dbReference type="NCBI Taxonomy" id="171969"/>
    <lineage>
        <taxon>Eukaryota</taxon>
        <taxon>Viridiplantae</taxon>
        <taxon>Streptophyta</taxon>
        <taxon>Embryophyta</taxon>
        <taxon>Tracheophyta</taxon>
        <taxon>Spermatophyta</taxon>
        <taxon>Magnoliopsida</taxon>
        <taxon>eudicotyledons</taxon>
        <taxon>Gunneridae</taxon>
        <taxon>Pentapetalae</taxon>
        <taxon>Caryophyllales</taxon>
        <taxon>Cactineae</taxon>
        <taxon>Cactaceae</taxon>
        <taxon>Cactoideae</taxon>
        <taxon>Echinocereeae</taxon>
        <taxon>Carnegiea</taxon>
    </lineage>
</organism>